<dbReference type="PROSITE" id="PS51462">
    <property type="entry name" value="NUDIX"/>
    <property type="match status" value="1"/>
</dbReference>
<gene>
    <name evidence="2" type="ORF">dsmv_0438</name>
</gene>
<dbReference type="InterPro" id="IPR000086">
    <property type="entry name" value="NUDIX_hydrolase_dom"/>
</dbReference>
<accession>S7V2Z6</accession>
<evidence type="ECO:0000313" key="3">
    <source>
        <dbReference type="Proteomes" id="UP000014977"/>
    </source>
</evidence>
<dbReference type="PANTHER" id="PTHR43736:SF1">
    <property type="entry name" value="DIHYDRONEOPTERIN TRIPHOSPHATE DIPHOSPHATASE"/>
    <property type="match status" value="1"/>
</dbReference>
<dbReference type="InterPro" id="IPR015797">
    <property type="entry name" value="NUDIX_hydrolase-like_dom_sf"/>
</dbReference>
<dbReference type="Pfam" id="PF00293">
    <property type="entry name" value="NUDIX"/>
    <property type="match status" value="1"/>
</dbReference>
<dbReference type="SUPFAM" id="SSF55811">
    <property type="entry name" value="Nudix"/>
    <property type="match status" value="1"/>
</dbReference>
<protein>
    <submittedName>
        <fullName evidence="2">NUDIX hydrolase</fullName>
    </submittedName>
</protein>
<keyword evidence="3" id="KW-1185">Reference proteome</keyword>
<feature type="domain" description="Nudix hydrolase" evidence="1">
    <location>
        <begin position="1"/>
        <end position="91"/>
    </location>
</feature>
<dbReference type="EMBL" id="ATHJ01000094">
    <property type="protein sequence ID" value="EPR39028.1"/>
    <property type="molecule type" value="Genomic_DNA"/>
</dbReference>
<dbReference type="Proteomes" id="UP000014977">
    <property type="component" value="Unassembled WGS sequence"/>
</dbReference>
<dbReference type="STRING" id="897.B2D07_05700"/>
<dbReference type="GO" id="GO:0016787">
    <property type="term" value="F:hydrolase activity"/>
    <property type="evidence" value="ECO:0007669"/>
    <property type="project" value="UniProtKB-KW"/>
</dbReference>
<name>S7V2Z6_DESML</name>
<dbReference type="PANTHER" id="PTHR43736">
    <property type="entry name" value="ADP-RIBOSE PYROPHOSPHATASE"/>
    <property type="match status" value="1"/>
</dbReference>
<keyword evidence="2" id="KW-0378">Hydrolase</keyword>
<evidence type="ECO:0000313" key="2">
    <source>
        <dbReference type="EMBL" id="EPR39028.1"/>
    </source>
</evidence>
<dbReference type="AlphaFoldDB" id="S7V2Z6"/>
<organism evidence="2 3">
    <name type="scientific">Desulfococcus multivorans DSM 2059</name>
    <dbReference type="NCBI Taxonomy" id="1121405"/>
    <lineage>
        <taxon>Bacteria</taxon>
        <taxon>Pseudomonadati</taxon>
        <taxon>Thermodesulfobacteriota</taxon>
        <taxon>Desulfobacteria</taxon>
        <taxon>Desulfobacterales</taxon>
        <taxon>Desulfococcaceae</taxon>
        <taxon>Desulfococcus</taxon>
    </lineage>
</organism>
<evidence type="ECO:0000259" key="1">
    <source>
        <dbReference type="PROSITE" id="PS51462"/>
    </source>
</evidence>
<sequence length="102" mass="11419">MELGETPEETALRELREETGLVGRIDRILDADANPSRIYHTVALVCYLVKEFHGRPVPGDDADDVGFFLPAALPELAFSSHRKFIRRYHAREGQSPLYPPGG</sequence>
<comment type="caution">
    <text evidence="2">The sequence shown here is derived from an EMBL/GenBank/DDBJ whole genome shotgun (WGS) entry which is preliminary data.</text>
</comment>
<reference evidence="2 3" key="1">
    <citation type="journal article" date="2013" name="Genome Announc.">
        <title>Draft genome sequences for three mercury-methylating, sulfate-reducing bacteria.</title>
        <authorList>
            <person name="Brown S.D."/>
            <person name="Hurt R.A.Jr."/>
            <person name="Gilmour C.C."/>
            <person name="Elias D.A."/>
        </authorList>
    </citation>
    <scope>NUCLEOTIDE SEQUENCE [LARGE SCALE GENOMIC DNA]</scope>
    <source>
        <strain evidence="2 3">DSM 2059</strain>
    </source>
</reference>
<dbReference type="Gene3D" id="3.90.79.10">
    <property type="entry name" value="Nucleoside Triphosphate Pyrophosphohydrolase"/>
    <property type="match status" value="1"/>
</dbReference>
<dbReference type="eggNOG" id="COG1051">
    <property type="taxonomic scope" value="Bacteria"/>
</dbReference>
<proteinExistence type="predicted"/>